<evidence type="ECO:0000256" key="2">
    <source>
        <dbReference type="ARBA" id="ARBA00004778"/>
    </source>
</evidence>
<comment type="catalytic activity">
    <reaction evidence="10">
        <text>dihydroxyacetone + ATP = dihydroxyacetone phosphate + ADP + H(+)</text>
        <dbReference type="Rhea" id="RHEA:15773"/>
        <dbReference type="ChEBI" id="CHEBI:15378"/>
        <dbReference type="ChEBI" id="CHEBI:16016"/>
        <dbReference type="ChEBI" id="CHEBI:30616"/>
        <dbReference type="ChEBI" id="CHEBI:57642"/>
        <dbReference type="ChEBI" id="CHEBI:456216"/>
        <dbReference type="EC" id="2.7.1.29"/>
    </reaction>
</comment>
<dbReference type="PROSITE" id="PS51480">
    <property type="entry name" value="DHAL"/>
    <property type="match status" value="1"/>
</dbReference>
<organism evidence="16 17">
    <name type="scientific">Colletotrichum liriopes</name>
    <dbReference type="NCBI Taxonomy" id="708192"/>
    <lineage>
        <taxon>Eukaryota</taxon>
        <taxon>Fungi</taxon>
        <taxon>Dikarya</taxon>
        <taxon>Ascomycota</taxon>
        <taxon>Pezizomycotina</taxon>
        <taxon>Sordariomycetes</taxon>
        <taxon>Hypocreomycetidae</taxon>
        <taxon>Glomerellales</taxon>
        <taxon>Glomerellaceae</taxon>
        <taxon>Colletotrichum</taxon>
        <taxon>Colletotrichum spaethianum species complex</taxon>
    </lineage>
</organism>
<evidence type="ECO:0000256" key="4">
    <source>
        <dbReference type="ARBA" id="ARBA00022679"/>
    </source>
</evidence>
<keyword evidence="5" id="KW-0547">Nucleotide-binding</keyword>
<evidence type="ECO:0000256" key="3">
    <source>
        <dbReference type="ARBA" id="ARBA00008757"/>
    </source>
</evidence>
<keyword evidence="8" id="KW-0067">ATP-binding</keyword>
<dbReference type="GO" id="GO:0005524">
    <property type="term" value="F:ATP binding"/>
    <property type="evidence" value="ECO:0007669"/>
    <property type="project" value="UniProtKB-KW"/>
</dbReference>
<feature type="binding site" evidence="12">
    <location>
        <position position="132"/>
    </location>
    <ligand>
        <name>substrate</name>
    </ligand>
</feature>
<dbReference type="EMBL" id="BPPX01000029">
    <property type="protein sequence ID" value="GJC87998.1"/>
    <property type="molecule type" value="Genomic_DNA"/>
</dbReference>
<dbReference type="GO" id="GO:0004371">
    <property type="term" value="F:glycerone kinase activity"/>
    <property type="evidence" value="ECO:0007669"/>
    <property type="project" value="UniProtKB-EC"/>
</dbReference>
<comment type="similarity">
    <text evidence="3">Belongs to the dihydroxyacetone kinase (DAK) family.</text>
</comment>
<feature type="domain" description="DhaL" evidence="14">
    <location>
        <begin position="401"/>
        <end position="597"/>
    </location>
</feature>
<dbReference type="GO" id="GO:0050354">
    <property type="term" value="F:triokinase activity"/>
    <property type="evidence" value="ECO:0007669"/>
    <property type="project" value="UniProtKB-EC"/>
</dbReference>
<gene>
    <name evidence="16" type="ORF">ColLi_10836</name>
</gene>
<evidence type="ECO:0000256" key="7">
    <source>
        <dbReference type="ARBA" id="ARBA00022798"/>
    </source>
</evidence>
<dbReference type="InterPro" id="IPR036117">
    <property type="entry name" value="DhaL_dom_sf"/>
</dbReference>
<evidence type="ECO:0000256" key="5">
    <source>
        <dbReference type="ARBA" id="ARBA00022741"/>
    </source>
</evidence>
<dbReference type="FunFam" id="3.40.50.10440:FF:000001">
    <property type="entry name" value="Dihydroxyacetone kinase, DhaK subunit"/>
    <property type="match status" value="1"/>
</dbReference>
<sequence>MSNHFYDEAEDLVLDALESLVLTHSGLSLDKSKKSKPASHSRVPLASRNTQTYKILPALWLTKNDSQKVSLLSGGGAGHEPAHAGFVGDGMLTAAVSGSIFASPSVAQIVSGIGRVASPAGVLLIIKNYTGDVFHFHLAAEKAKASLGIPVEVLIVGDDVSVGRRKSGKVGRRGLAGTVLVHKILGAYKETGASLADVLKLGKTITDNLVTVGASLEHVHIPGREAPASSSDDQVELGMGIHNEPGCQVLKPRPPLPKLIDAMLTQLLDTNDSDRAFVDFSDAKDVVVLINNLGGVSPLEFGGITAKVTNALALGARGLQLARVISGTYMTSLNGPGFSITLLKATPEILKYIDASTDATGWSYSPRNETSGDVKQRLVQSGESSHDSNGGSNSGVQLNTDVFKRVISEAVKRINDAEPQITAHDTQVGDGDCGVTLARGAKAVLKYAESSSISDDAVRTAIDLTNVIEDNMDGTSGAIYSIFFAALASELRKADTGVLDLKAWAKVAVGALEKLQQATPARQGDRTLIDALEPFVKTLESSGNVKEAVDAARKGVEATKGMAASLGRAVYVEESAWGKVPDPGAEGVLAILEGLEAAIP</sequence>
<reference evidence="16 17" key="1">
    <citation type="submission" date="2021-07" db="EMBL/GenBank/DDBJ databases">
        <title>Genome data of Colletotrichum spaethianum.</title>
        <authorList>
            <person name="Utami Y.D."/>
            <person name="Hiruma K."/>
        </authorList>
    </citation>
    <scope>NUCLEOTIDE SEQUENCE [LARGE SCALE GENOMIC DNA]</scope>
    <source>
        <strain evidence="16 17">MAFF 242679</strain>
    </source>
</reference>
<dbReference type="Gene3D" id="3.30.1180.20">
    <property type="entry name" value="Dihydroxyacetone kinase, domain 2"/>
    <property type="match status" value="1"/>
</dbReference>
<evidence type="ECO:0000256" key="9">
    <source>
        <dbReference type="ARBA" id="ARBA00047974"/>
    </source>
</evidence>
<comment type="function">
    <text evidence="1">Catalyzes both the phosphorylation of dihydroxyacetone and of glyceraldehyde.</text>
</comment>
<evidence type="ECO:0000259" key="14">
    <source>
        <dbReference type="PROSITE" id="PS51480"/>
    </source>
</evidence>
<dbReference type="Proteomes" id="UP001055172">
    <property type="component" value="Unassembled WGS sequence"/>
</dbReference>
<name>A0AA37GXS8_9PEZI</name>
<comment type="catalytic activity">
    <reaction evidence="9">
        <text>D-glyceraldehyde + ATP = D-glyceraldehyde 3-phosphate + ADP + H(+)</text>
        <dbReference type="Rhea" id="RHEA:13941"/>
        <dbReference type="ChEBI" id="CHEBI:15378"/>
        <dbReference type="ChEBI" id="CHEBI:17378"/>
        <dbReference type="ChEBI" id="CHEBI:30616"/>
        <dbReference type="ChEBI" id="CHEBI:59776"/>
        <dbReference type="ChEBI" id="CHEBI:456216"/>
        <dbReference type="EC" id="2.7.1.28"/>
    </reaction>
</comment>
<dbReference type="AlphaFoldDB" id="A0AA37GXS8"/>
<keyword evidence="7" id="KW-0319">Glycerol metabolism</keyword>
<evidence type="ECO:0000256" key="12">
    <source>
        <dbReference type="PIRSR" id="PIRSR612734-2"/>
    </source>
</evidence>
<evidence type="ECO:0000256" key="1">
    <source>
        <dbReference type="ARBA" id="ARBA00003264"/>
    </source>
</evidence>
<keyword evidence="4" id="KW-0808">Transferase</keyword>
<dbReference type="InterPro" id="IPR012734">
    <property type="entry name" value="DhaK_ATP"/>
</dbReference>
<keyword evidence="17" id="KW-1185">Reference proteome</keyword>
<dbReference type="FunFam" id="3.30.1180.20:FF:000001">
    <property type="entry name" value="Dihydroxyacetone kinase 1"/>
    <property type="match status" value="1"/>
</dbReference>
<keyword evidence="6 16" id="KW-0418">Kinase</keyword>
<evidence type="ECO:0000256" key="8">
    <source>
        <dbReference type="ARBA" id="ARBA00022840"/>
    </source>
</evidence>
<evidence type="ECO:0000256" key="11">
    <source>
        <dbReference type="PIRSR" id="PIRSR612734-1"/>
    </source>
</evidence>
<evidence type="ECO:0000259" key="15">
    <source>
        <dbReference type="PROSITE" id="PS51481"/>
    </source>
</evidence>
<dbReference type="FunFam" id="1.25.40.340:FF:000001">
    <property type="entry name" value="Dihydroxyacetone kinase 1"/>
    <property type="match status" value="1"/>
</dbReference>
<feature type="domain" description="DhaK" evidence="15">
    <location>
        <begin position="8"/>
        <end position="362"/>
    </location>
</feature>
<dbReference type="NCBIfam" id="TIGR02361">
    <property type="entry name" value="dak_ATP"/>
    <property type="match status" value="1"/>
</dbReference>
<dbReference type="SUPFAM" id="SSF82549">
    <property type="entry name" value="DAK1/DegV-like"/>
    <property type="match status" value="1"/>
</dbReference>
<evidence type="ECO:0000313" key="16">
    <source>
        <dbReference type="EMBL" id="GJC87998.1"/>
    </source>
</evidence>
<feature type="binding site" evidence="12">
    <location>
        <begin position="76"/>
        <end position="79"/>
    </location>
    <ligand>
        <name>substrate</name>
    </ligand>
</feature>
<accession>A0AA37GXS8</accession>
<dbReference type="InterPro" id="IPR004006">
    <property type="entry name" value="DhaK_dom"/>
</dbReference>
<evidence type="ECO:0000256" key="13">
    <source>
        <dbReference type="SAM" id="MobiDB-lite"/>
    </source>
</evidence>
<dbReference type="InterPro" id="IPR004007">
    <property type="entry name" value="DhaL_dom"/>
</dbReference>
<dbReference type="SUPFAM" id="SSF101473">
    <property type="entry name" value="DhaL-like"/>
    <property type="match status" value="1"/>
</dbReference>
<evidence type="ECO:0000313" key="17">
    <source>
        <dbReference type="Proteomes" id="UP001055172"/>
    </source>
</evidence>
<feature type="active site" description="Tele-hemiaminal-histidine intermediate" evidence="11">
    <location>
        <position position="242"/>
    </location>
</feature>
<dbReference type="PANTHER" id="PTHR28629">
    <property type="entry name" value="TRIOKINASE/FMN CYCLASE"/>
    <property type="match status" value="1"/>
</dbReference>
<evidence type="ECO:0000256" key="6">
    <source>
        <dbReference type="ARBA" id="ARBA00022777"/>
    </source>
</evidence>
<dbReference type="Pfam" id="PF02734">
    <property type="entry name" value="Dak2"/>
    <property type="match status" value="1"/>
</dbReference>
<dbReference type="PROSITE" id="PS51481">
    <property type="entry name" value="DHAK"/>
    <property type="match status" value="1"/>
</dbReference>
<dbReference type="GO" id="GO:0019563">
    <property type="term" value="P:glycerol catabolic process"/>
    <property type="evidence" value="ECO:0007669"/>
    <property type="project" value="TreeGrafter"/>
</dbReference>
<comment type="pathway">
    <text evidence="2">Polyol metabolism; glycerol fermentation; glycerone phosphate from glycerol (oxidative route): step 2/2.</text>
</comment>
<dbReference type="SMART" id="SM01120">
    <property type="entry name" value="Dak2"/>
    <property type="match status" value="1"/>
</dbReference>
<dbReference type="PANTHER" id="PTHR28629:SF14">
    <property type="entry name" value="DIHYDROXYACETONE KINASE 1"/>
    <property type="match status" value="1"/>
</dbReference>
<dbReference type="GO" id="GO:0005829">
    <property type="term" value="C:cytosol"/>
    <property type="evidence" value="ECO:0007669"/>
    <property type="project" value="TreeGrafter"/>
</dbReference>
<feature type="region of interest" description="Disordered" evidence="13">
    <location>
        <begin position="362"/>
        <end position="397"/>
    </location>
</feature>
<comment type="caution">
    <text evidence="16">The sequence shown here is derived from an EMBL/GenBank/DDBJ whole genome shotgun (WGS) entry which is preliminary data.</text>
</comment>
<dbReference type="Gene3D" id="3.40.50.10440">
    <property type="entry name" value="Dihydroxyacetone kinase, domain 1"/>
    <property type="match status" value="1"/>
</dbReference>
<dbReference type="Pfam" id="PF02733">
    <property type="entry name" value="Dak1"/>
    <property type="match status" value="1"/>
</dbReference>
<feature type="compositionally biased region" description="Low complexity" evidence="13">
    <location>
        <begin position="381"/>
        <end position="395"/>
    </location>
</feature>
<protein>
    <submittedName>
        <fullName evidence="16">Dihydroxyacetone kinase 1</fullName>
    </submittedName>
</protein>
<feature type="binding site" evidence="12">
    <location>
        <position position="127"/>
    </location>
    <ligand>
        <name>substrate</name>
    </ligand>
</feature>
<proteinExistence type="inferred from homology"/>
<evidence type="ECO:0000256" key="10">
    <source>
        <dbReference type="ARBA" id="ARBA00048898"/>
    </source>
</evidence>
<dbReference type="Gene3D" id="1.25.40.340">
    <property type="match status" value="1"/>
</dbReference>
<dbReference type="InterPro" id="IPR050861">
    <property type="entry name" value="Dihydroxyacetone_Kinase"/>
</dbReference>